<sequence>MDRQARVAASLDAVHEALRLVRRELAGADGDPARWRWVAVGAVIALQGALVAALSGYETAGDADVADPALPDRVAPIPTLLRRARSSDYLNPPEQLEITASGVRRLERLVAWRNAVVHGGEVGDIKGEVGVGCEEVVRVVRRLLLVHPAFNVSGQGVMCALIADEVAGIERWLAGRG</sequence>
<reference evidence="1 2" key="1">
    <citation type="journal article" date="2014" name="Antonie Van Leeuwenhoek">
        <title>Hyphomonas beringensis sp. nov. and Hyphomonas chukchiensis sp. nov., isolated from surface seawater of the Bering Sea and Chukchi Sea.</title>
        <authorList>
            <person name="Li C."/>
            <person name="Lai Q."/>
            <person name="Li G."/>
            <person name="Dong C."/>
            <person name="Wang J."/>
            <person name="Liao Y."/>
            <person name="Shao Z."/>
        </authorList>
    </citation>
    <scope>NUCLEOTIDE SEQUENCE [LARGE SCALE GENOMIC DNA]</scope>
    <source>
        <strain evidence="1 2">MHS-2</strain>
    </source>
</reference>
<comment type="caution">
    <text evidence="1">The sequence shown here is derived from an EMBL/GenBank/DDBJ whole genome shotgun (WGS) entry which is preliminary data.</text>
</comment>
<proteinExistence type="predicted"/>
<dbReference type="RefSeq" id="WP_035616850.1">
    <property type="nucleotide sequence ID" value="NZ_ARYK01000005.1"/>
</dbReference>
<accession>A0A059FLR9</accession>
<organism evidence="1 2">
    <name type="scientific">Hyphomonas johnsonii MHS-2</name>
    <dbReference type="NCBI Taxonomy" id="1280950"/>
    <lineage>
        <taxon>Bacteria</taxon>
        <taxon>Pseudomonadati</taxon>
        <taxon>Pseudomonadota</taxon>
        <taxon>Alphaproteobacteria</taxon>
        <taxon>Hyphomonadales</taxon>
        <taxon>Hyphomonadaceae</taxon>
        <taxon>Hyphomonas</taxon>
    </lineage>
</organism>
<dbReference type="EMBL" id="ARYK01000005">
    <property type="protein sequence ID" value="KCZ91584.1"/>
    <property type="molecule type" value="Genomic_DNA"/>
</dbReference>
<dbReference type="AlphaFoldDB" id="A0A059FLR9"/>
<evidence type="ECO:0008006" key="3">
    <source>
        <dbReference type="Google" id="ProtNLM"/>
    </source>
</evidence>
<evidence type="ECO:0000313" key="1">
    <source>
        <dbReference type="EMBL" id="KCZ91584.1"/>
    </source>
</evidence>
<dbReference type="Proteomes" id="UP000025171">
    <property type="component" value="Unassembled WGS sequence"/>
</dbReference>
<gene>
    <name evidence="1" type="ORF">HJO_10722</name>
</gene>
<dbReference type="PATRIC" id="fig|1280950.3.peg.2146"/>
<name>A0A059FLR9_9PROT</name>
<keyword evidence="2" id="KW-1185">Reference proteome</keyword>
<protein>
    <recommendedName>
        <fullName evidence="3">RiboL-PSP-HEPN domain-containing protein</fullName>
    </recommendedName>
</protein>
<dbReference type="STRING" id="1280950.HJO_10722"/>
<evidence type="ECO:0000313" key="2">
    <source>
        <dbReference type="Proteomes" id="UP000025171"/>
    </source>
</evidence>
<dbReference type="OrthoDB" id="7619898at2"/>